<reference evidence="8" key="1">
    <citation type="journal article" date="2022" name="Cell">
        <title>Repeat-based holocentromeres influence genome architecture and karyotype evolution.</title>
        <authorList>
            <person name="Hofstatter P.G."/>
            <person name="Thangavel G."/>
            <person name="Lux T."/>
            <person name="Neumann P."/>
            <person name="Vondrak T."/>
            <person name="Novak P."/>
            <person name="Zhang M."/>
            <person name="Costa L."/>
            <person name="Castellani M."/>
            <person name="Scott A."/>
            <person name="Toegelov H."/>
            <person name="Fuchs J."/>
            <person name="Mata-Sucre Y."/>
            <person name="Dias Y."/>
            <person name="Vanzela A.L.L."/>
            <person name="Huettel B."/>
            <person name="Almeida C.C.S."/>
            <person name="Simkova H."/>
            <person name="Souza G."/>
            <person name="Pedrosa-Harand A."/>
            <person name="Macas J."/>
            <person name="Mayer K.F.X."/>
            <person name="Houben A."/>
            <person name="Marques A."/>
        </authorList>
    </citation>
    <scope>NUCLEOTIDE SEQUENCE</scope>
    <source>
        <strain evidence="8">RhyBre1mFocal</strain>
    </source>
</reference>
<comment type="caution">
    <text evidence="8">The sequence shown here is derived from an EMBL/GenBank/DDBJ whole genome shotgun (WGS) entry which is preliminary data.</text>
</comment>
<dbReference type="OrthoDB" id="5590282at2759"/>
<evidence type="ECO:0000256" key="1">
    <source>
        <dbReference type="ARBA" id="ARBA00009065"/>
    </source>
</evidence>
<evidence type="ECO:0008006" key="10">
    <source>
        <dbReference type="Google" id="ProtNLM"/>
    </source>
</evidence>
<gene>
    <name evidence="8" type="ORF">LUZ63_000343</name>
</gene>
<keyword evidence="3 5" id="KW-0195">Cyclin</keyword>
<dbReference type="InterPro" id="IPR036915">
    <property type="entry name" value="Cyclin-like_sf"/>
</dbReference>
<evidence type="ECO:0000313" key="9">
    <source>
        <dbReference type="Proteomes" id="UP001151287"/>
    </source>
</evidence>
<dbReference type="EMBL" id="JAMQYH010000001">
    <property type="protein sequence ID" value="KAJ1700564.1"/>
    <property type="molecule type" value="Genomic_DNA"/>
</dbReference>
<protein>
    <recommendedName>
        <fullName evidence="10">Cyclin N-terminal domain-containing protein</fullName>
    </recommendedName>
</protein>
<dbReference type="Pfam" id="PF00134">
    <property type="entry name" value="Cyclin_N"/>
    <property type="match status" value="1"/>
</dbReference>
<organism evidence="8 9">
    <name type="scientific">Rhynchospora breviuscula</name>
    <dbReference type="NCBI Taxonomy" id="2022672"/>
    <lineage>
        <taxon>Eukaryota</taxon>
        <taxon>Viridiplantae</taxon>
        <taxon>Streptophyta</taxon>
        <taxon>Embryophyta</taxon>
        <taxon>Tracheophyta</taxon>
        <taxon>Spermatophyta</taxon>
        <taxon>Magnoliopsida</taxon>
        <taxon>Liliopsida</taxon>
        <taxon>Poales</taxon>
        <taxon>Cyperaceae</taxon>
        <taxon>Cyperoideae</taxon>
        <taxon>Rhynchosporeae</taxon>
        <taxon>Rhynchospora</taxon>
    </lineage>
</organism>
<evidence type="ECO:0000256" key="5">
    <source>
        <dbReference type="RuleBase" id="RU000383"/>
    </source>
</evidence>
<accession>A0A9Q0CW59</accession>
<evidence type="ECO:0000259" key="7">
    <source>
        <dbReference type="SMART" id="SM01332"/>
    </source>
</evidence>
<keyword evidence="9" id="KW-1185">Reference proteome</keyword>
<dbReference type="Proteomes" id="UP001151287">
    <property type="component" value="Unassembled WGS sequence"/>
</dbReference>
<sequence>MAPSYDCSASILLCAEDNHSILGFDEEEGETEVTSSEDLDGNGIENRGLYAKRSAFQCDFLDNFPLQSEECLALLVKRETEHLPMEGYYERLLEGSLELSIRTTAIDWIWKVHRHYNFGPLSAALAVNFLDRFLSAYELPQGKAWMTQLLSVACLSLAAKMEETYVPLSLDLQICDAKFVFEAKTIQRMEILVLSTLKWRMQAVTPFSFLDYFLHKFNNGIIPPKISLYQATEIILIIVKGTDFLAFRPSEIAAAVALAVIGETQVVDMESALSCCDHVSKASVLRCYEAIQSEFLIRNLALKIYNEIRSNNNNSASLASVPHSPIGVLDAACLSYKSCESHAVGYDISPSSKRRKIWR</sequence>
<keyword evidence="2" id="KW-0132">Cell division</keyword>
<dbReference type="FunFam" id="1.10.472.10:FF:000040">
    <property type="entry name" value="D6-type cyclin"/>
    <property type="match status" value="1"/>
</dbReference>
<dbReference type="CDD" id="cd20543">
    <property type="entry name" value="CYCLIN_AtCycD-like_rpt1"/>
    <property type="match status" value="1"/>
</dbReference>
<dbReference type="AlphaFoldDB" id="A0A9Q0CW59"/>
<dbReference type="SMART" id="SM00385">
    <property type="entry name" value="CYCLIN"/>
    <property type="match status" value="1"/>
</dbReference>
<evidence type="ECO:0000256" key="4">
    <source>
        <dbReference type="ARBA" id="ARBA00023306"/>
    </source>
</evidence>
<proteinExistence type="inferred from homology"/>
<comment type="similarity">
    <text evidence="1">Belongs to the cyclin family. Cyclin D subfamily.</text>
</comment>
<dbReference type="InterPro" id="IPR006671">
    <property type="entry name" value="Cyclin_N"/>
</dbReference>
<dbReference type="InterPro" id="IPR048258">
    <property type="entry name" value="Cyclins_cyclin-box"/>
</dbReference>
<dbReference type="SMART" id="SM01332">
    <property type="entry name" value="Cyclin_C"/>
    <property type="match status" value="1"/>
</dbReference>
<evidence type="ECO:0000259" key="6">
    <source>
        <dbReference type="SMART" id="SM00385"/>
    </source>
</evidence>
<dbReference type="InterPro" id="IPR013763">
    <property type="entry name" value="Cyclin-like_dom"/>
</dbReference>
<dbReference type="PROSITE" id="PS00292">
    <property type="entry name" value="CYCLINS"/>
    <property type="match status" value="1"/>
</dbReference>
<evidence type="ECO:0000313" key="8">
    <source>
        <dbReference type="EMBL" id="KAJ1700564.1"/>
    </source>
</evidence>
<dbReference type="SUPFAM" id="SSF47954">
    <property type="entry name" value="Cyclin-like"/>
    <property type="match status" value="2"/>
</dbReference>
<name>A0A9Q0CW59_9POAL</name>
<dbReference type="Gene3D" id="1.10.472.10">
    <property type="entry name" value="Cyclin-like"/>
    <property type="match status" value="2"/>
</dbReference>
<dbReference type="InterPro" id="IPR004367">
    <property type="entry name" value="Cyclin_C-dom"/>
</dbReference>
<dbReference type="Pfam" id="PF02984">
    <property type="entry name" value="Cyclin_C"/>
    <property type="match status" value="1"/>
</dbReference>
<dbReference type="FunFam" id="1.10.472.10:FF:000034">
    <property type="entry name" value="D2/4-type cyclin"/>
    <property type="match status" value="1"/>
</dbReference>
<evidence type="ECO:0000256" key="2">
    <source>
        <dbReference type="ARBA" id="ARBA00022618"/>
    </source>
</evidence>
<dbReference type="GO" id="GO:0051301">
    <property type="term" value="P:cell division"/>
    <property type="evidence" value="ECO:0007669"/>
    <property type="project" value="UniProtKB-KW"/>
</dbReference>
<feature type="domain" description="Cyclin-like" evidence="6">
    <location>
        <begin position="107"/>
        <end position="195"/>
    </location>
</feature>
<dbReference type="CDD" id="cd20544">
    <property type="entry name" value="CYCLIN_AtCycD-like_rpt2"/>
    <property type="match status" value="1"/>
</dbReference>
<dbReference type="PANTHER" id="PTHR10177">
    <property type="entry name" value="CYCLINS"/>
    <property type="match status" value="1"/>
</dbReference>
<feature type="domain" description="Cyclin C-terminal" evidence="7">
    <location>
        <begin position="204"/>
        <end position="322"/>
    </location>
</feature>
<evidence type="ECO:0000256" key="3">
    <source>
        <dbReference type="ARBA" id="ARBA00023127"/>
    </source>
</evidence>
<dbReference type="InterPro" id="IPR039361">
    <property type="entry name" value="Cyclin"/>
</dbReference>
<keyword evidence="4" id="KW-0131">Cell cycle</keyword>